<dbReference type="STRING" id="13249.T1HCX8"/>
<evidence type="ECO:0000256" key="1">
    <source>
        <dbReference type="SAM" id="MobiDB-lite"/>
    </source>
</evidence>
<name>T1HCX8_RHOPR</name>
<dbReference type="PANTHER" id="PTHR21505:SF12">
    <property type="entry name" value="MADF DOMAIN-CONTAINING PROTEIN-RELATED"/>
    <property type="match status" value="1"/>
</dbReference>
<evidence type="ECO:0000313" key="3">
    <source>
        <dbReference type="Proteomes" id="UP000015103"/>
    </source>
</evidence>
<dbReference type="InParanoid" id="T1HCX8"/>
<dbReference type="OMA" id="DECFHFG"/>
<dbReference type="InterPro" id="IPR001005">
    <property type="entry name" value="SANT/Myb"/>
</dbReference>
<dbReference type="InterPro" id="IPR006578">
    <property type="entry name" value="MADF-dom"/>
</dbReference>
<dbReference type="Gene3D" id="1.10.10.60">
    <property type="entry name" value="Homeodomain-like"/>
    <property type="match status" value="1"/>
</dbReference>
<dbReference type="PROSITE" id="PS50090">
    <property type="entry name" value="MYB_LIKE"/>
    <property type="match status" value="1"/>
</dbReference>
<dbReference type="eggNOG" id="ENOG502SDRG">
    <property type="taxonomic scope" value="Eukaryota"/>
</dbReference>
<dbReference type="GeneID" id="141453275"/>
<dbReference type="RefSeq" id="XP_073982390.1">
    <property type="nucleotide sequence ID" value="XM_074126289.1"/>
</dbReference>
<sequence>MEWSQEQTIELIEIYKKHEILWNPSHPEHFNKLTKQNVWKEIAKYVGRSVDDIKKKMEYLLAALRREKMKMKRSTGSGKGTDEVYMSSWFAFESMVFLWDKKKIKPSQNTVSKESIKQEEIPVRTEEEKIPQEISQGRSSGTNWTTSAGTKRPLAPTSIQRHSKKKNTISLVEPRIEKFLQNSATSGDECFHFGNWVASKLRSYKGNIRCAIESEITNVFVRAGEGYYGPVAE</sequence>
<keyword evidence="3" id="KW-1185">Reference proteome</keyword>
<dbReference type="PANTHER" id="PTHR21505">
    <property type="entry name" value="MADF DOMAIN-CONTAINING PROTEIN-RELATED"/>
    <property type="match status" value="1"/>
</dbReference>
<dbReference type="Proteomes" id="UP000015103">
    <property type="component" value="Unassembled WGS sequence"/>
</dbReference>
<dbReference type="PROSITE" id="PS51029">
    <property type="entry name" value="MADF"/>
    <property type="match status" value="1"/>
</dbReference>
<feature type="compositionally biased region" description="Polar residues" evidence="1">
    <location>
        <begin position="133"/>
        <end position="149"/>
    </location>
</feature>
<dbReference type="EnsemblMetazoa" id="RPRC001893-RA">
    <property type="protein sequence ID" value="RPRC001893-PA"/>
    <property type="gene ID" value="RPRC001893"/>
</dbReference>
<protein>
    <submittedName>
        <fullName evidence="2">Uncharacterized protein</fullName>
    </submittedName>
</protein>
<dbReference type="AlphaFoldDB" id="T1HCX8"/>
<evidence type="ECO:0000313" key="2">
    <source>
        <dbReference type="EnsemblMetazoa" id="RPRC001893-PA"/>
    </source>
</evidence>
<proteinExistence type="predicted"/>
<reference evidence="2" key="1">
    <citation type="submission" date="2015-05" db="UniProtKB">
        <authorList>
            <consortium name="EnsemblMetazoa"/>
        </authorList>
    </citation>
    <scope>IDENTIFICATION</scope>
</reference>
<dbReference type="EMBL" id="ACPB03000415">
    <property type="status" value="NOT_ANNOTATED_CDS"/>
    <property type="molecule type" value="Genomic_DNA"/>
</dbReference>
<dbReference type="EMBL" id="ACPB03000414">
    <property type="status" value="NOT_ANNOTATED_CDS"/>
    <property type="molecule type" value="Genomic_DNA"/>
</dbReference>
<accession>T1HCX8</accession>
<dbReference type="VEuPathDB" id="VectorBase:RPRC001893"/>
<feature type="region of interest" description="Disordered" evidence="1">
    <location>
        <begin position="115"/>
        <end position="166"/>
    </location>
</feature>
<organism evidence="2 3">
    <name type="scientific">Rhodnius prolixus</name>
    <name type="common">Triatomid bug</name>
    <dbReference type="NCBI Taxonomy" id="13249"/>
    <lineage>
        <taxon>Eukaryota</taxon>
        <taxon>Metazoa</taxon>
        <taxon>Ecdysozoa</taxon>
        <taxon>Arthropoda</taxon>
        <taxon>Hexapoda</taxon>
        <taxon>Insecta</taxon>
        <taxon>Pterygota</taxon>
        <taxon>Neoptera</taxon>
        <taxon>Paraneoptera</taxon>
        <taxon>Hemiptera</taxon>
        <taxon>Heteroptera</taxon>
        <taxon>Panheteroptera</taxon>
        <taxon>Cimicomorpha</taxon>
        <taxon>Reduviidae</taxon>
        <taxon>Triatominae</taxon>
        <taxon>Rhodnius</taxon>
    </lineage>
</organism>
<dbReference type="Pfam" id="PF10545">
    <property type="entry name" value="MADF_DNA_bdg"/>
    <property type="match status" value="1"/>
</dbReference>
<dbReference type="HOGENOM" id="CLU_046601_2_0_1"/>
<feature type="compositionally biased region" description="Basic and acidic residues" evidence="1">
    <location>
        <begin position="115"/>
        <end position="131"/>
    </location>
</feature>
<dbReference type="SMART" id="SM00595">
    <property type="entry name" value="MADF"/>
    <property type="match status" value="1"/>
</dbReference>